<dbReference type="SUPFAM" id="SSF53850">
    <property type="entry name" value="Periplasmic binding protein-like II"/>
    <property type="match status" value="1"/>
</dbReference>
<dbReference type="PANTHER" id="PTHR30537:SF71">
    <property type="entry name" value="TRANSCRIPTIONAL REGULATORY PROTEIN"/>
    <property type="match status" value="1"/>
</dbReference>
<dbReference type="SUPFAM" id="SSF46785">
    <property type="entry name" value="Winged helix' DNA-binding domain"/>
    <property type="match status" value="1"/>
</dbReference>
<proteinExistence type="inferred from homology"/>
<dbReference type="Pfam" id="PF03466">
    <property type="entry name" value="LysR_substrate"/>
    <property type="match status" value="1"/>
</dbReference>
<dbReference type="EMBL" id="BSNS01000007">
    <property type="protein sequence ID" value="GLQ54297.1"/>
    <property type="molecule type" value="Genomic_DNA"/>
</dbReference>
<dbReference type="Pfam" id="PF00126">
    <property type="entry name" value="HTH_1"/>
    <property type="match status" value="1"/>
</dbReference>
<dbReference type="InterPro" id="IPR036390">
    <property type="entry name" value="WH_DNA-bd_sf"/>
</dbReference>
<dbReference type="RefSeq" id="WP_284339728.1">
    <property type="nucleotide sequence ID" value="NZ_BSNS01000007.1"/>
</dbReference>
<name>A0ABQ5W2U1_9HYPH</name>
<evidence type="ECO:0000256" key="3">
    <source>
        <dbReference type="ARBA" id="ARBA00023125"/>
    </source>
</evidence>
<keyword evidence="4" id="KW-0804">Transcription</keyword>
<evidence type="ECO:0000256" key="4">
    <source>
        <dbReference type="ARBA" id="ARBA00023163"/>
    </source>
</evidence>
<dbReference type="InterPro" id="IPR000847">
    <property type="entry name" value="LysR_HTH_N"/>
</dbReference>
<gene>
    <name evidence="6" type="ORF">GCM10010862_15560</name>
</gene>
<keyword evidence="7" id="KW-1185">Reference proteome</keyword>
<comment type="caution">
    <text evidence="6">The sequence shown here is derived from an EMBL/GenBank/DDBJ whole genome shotgun (WGS) entry which is preliminary data.</text>
</comment>
<keyword evidence="2" id="KW-0805">Transcription regulation</keyword>
<evidence type="ECO:0000313" key="7">
    <source>
        <dbReference type="Proteomes" id="UP001156691"/>
    </source>
</evidence>
<dbReference type="InterPro" id="IPR058163">
    <property type="entry name" value="LysR-type_TF_proteobact-type"/>
</dbReference>
<dbReference type="InterPro" id="IPR005119">
    <property type="entry name" value="LysR_subst-bd"/>
</dbReference>
<comment type="similarity">
    <text evidence="1">Belongs to the LysR transcriptional regulatory family.</text>
</comment>
<dbReference type="PROSITE" id="PS50931">
    <property type="entry name" value="HTH_LYSR"/>
    <property type="match status" value="1"/>
</dbReference>
<evidence type="ECO:0000256" key="2">
    <source>
        <dbReference type="ARBA" id="ARBA00023015"/>
    </source>
</evidence>
<dbReference type="Proteomes" id="UP001156691">
    <property type="component" value="Unassembled WGS sequence"/>
</dbReference>
<evidence type="ECO:0000259" key="5">
    <source>
        <dbReference type="PROSITE" id="PS50931"/>
    </source>
</evidence>
<dbReference type="PANTHER" id="PTHR30537">
    <property type="entry name" value="HTH-TYPE TRANSCRIPTIONAL REGULATOR"/>
    <property type="match status" value="1"/>
</dbReference>
<accession>A0ABQ5W2U1</accession>
<evidence type="ECO:0000256" key="1">
    <source>
        <dbReference type="ARBA" id="ARBA00009437"/>
    </source>
</evidence>
<sequence>MTRAESNRSGEMEILVRVVKLGGFSAAARACRMSPSAVSKLVTRLEGRLGTRLFNRSTRKLQLTPEGALFYQRCMRILADIAEAEREAGAGAAARGRVRINSNVPFGRHYLLPLVPEFLAEYPEVTLDILMTDTVIDLMEERADIAIRVGPMRASRLTARKLGESRTLLVASPDYLEHHGTPQTPADLDRHNLIGFSFERLVEGWPFLEGGRIERRPIIGNVAVGDGESARQLALASAGITRLAMFHIGPDIAAGRLKQVLDAFDPGETEAIHAVFIGQGGHLPARVRAVLDFLHQRIKLT</sequence>
<keyword evidence="3" id="KW-0238">DNA-binding</keyword>
<protein>
    <submittedName>
        <fullName evidence="6">LysR family transcriptional regulator</fullName>
    </submittedName>
</protein>
<organism evidence="6 7">
    <name type="scientific">Devosia nitrariae</name>
    <dbReference type="NCBI Taxonomy" id="2071872"/>
    <lineage>
        <taxon>Bacteria</taxon>
        <taxon>Pseudomonadati</taxon>
        <taxon>Pseudomonadota</taxon>
        <taxon>Alphaproteobacteria</taxon>
        <taxon>Hyphomicrobiales</taxon>
        <taxon>Devosiaceae</taxon>
        <taxon>Devosia</taxon>
    </lineage>
</organism>
<dbReference type="Gene3D" id="1.10.10.10">
    <property type="entry name" value="Winged helix-like DNA-binding domain superfamily/Winged helix DNA-binding domain"/>
    <property type="match status" value="1"/>
</dbReference>
<evidence type="ECO:0000313" key="6">
    <source>
        <dbReference type="EMBL" id="GLQ54297.1"/>
    </source>
</evidence>
<dbReference type="Gene3D" id="3.40.190.290">
    <property type="match status" value="1"/>
</dbReference>
<reference evidence="7" key="1">
    <citation type="journal article" date="2019" name="Int. J. Syst. Evol. Microbiol.">
        <title>The Global Catalogue of Microorganisms (GCM) 10K type strain sequencing project: providing services to taxonomists for standard genome sequencing and annotation.</title>
        <authorList>
            <consortium name="The Broad Institute Genomics Platform"/>
            <consortium name="The Broad Institute Genome Sequencing Center for Infectious Disease"/>
            <person name="Wu L."/>
            <person name="Ma J."/>
        </authorList>
    </citation>
    <scope>NUCLEOTIDE SEQUENCE [LARGE SCALE GENOMIC DNA]</scope>
    <source>
        <strain evidence="7">NBRC 112416</strain>
    </source>
</reference>
<feature type="domain" description="HTH lysR-type" evidence="5">
    <location>
        <begin position="12"/>
        <end position="64"/>
    </location>
</feature>
<dbReference type="InterPro" id="IPR036388">
    <property type="entry name" value="WH-like_DNA-bd_sf"/>
</dbReference>